<name>A0ABR9VQK8_9SYNC</name>
<comment type="caution">
    <text evidence="1">The sequence shown here is derived from an EMBL/GenBank/DDBJ whole genome shotgun (WGS) entry which is preliminary data.</text>
</comment>
<reference evidence="1 2" key="1">
    <citation type="submission" date="2020-10" db="EMBL/GenBank/DDBJ databases">
        <authorList>
            <person name="Castelo-Branco R."/>
            <person name="Eusebio N."/>
            <person name="Adriana R."/>
            <person name="Vieira A."/>
            <person name="Brugerolle De Fraissinette N."/>
            <person name="Rezende De Castro R."/>
            <person name="Schneider M.P."/>
            <person name="Vasconcelos V."/>
            <person name="Leao P.N."/>
        </authorList>
    </citation>
    <scope>NUCLEOTIDE SEQUENCE [LARGE SCALE GENOMIC DNA]</scope>
    <source>
        <strain evidence="1 2">LEGE 00031</strain>
    </source>
</reference>
<organism evidence="1 2">
    <name type="scientific">Synechocystis salina LEGE 00031</name>
    <dbReference type="NCBI Taxonomy" id="1828736"/>
    <lineage>
        <taxon>Bacteria</taxon>
        <taxon>Bacillati</taxon>
        <taxon>Cyanobacteriota</taxon>
        <taxon>Cyanophyceae</taxon>
        <taxon>Synechococcales</taxon>
        <taxon>Merismopediaceae</taxon>
        <taxon>Synechocystis</taxon>
    </lineage>
</organism>
<gene>
    <name evidence="1" type="ORF">IQ217_02665</name>
</gene>
<keyword evidence="2" id="KW-1185">Reference proteome</keyword>
<sequence length="83" mass="9114">MEKFLRFKDSRDKPLAIAECTPSIIPAMVLGFGAGTKFKPPLTLSQNLTSLTEISFRILANCRFDHWSMLLALAGVNVSPSTT</sequence>
<evidence type="ECO:0000313" key="1">
    <source>
        <dbReference type="EMBL" id="MBE9252773.1"/>
    </source>
</evidence>
<protein>
    <submittedName>
        <fullName evidence="1">Uncharacterized protein</fullName>
    </submittedName>
</protein>
<accession>A0ABR9VQK8</accession>
<dbReference type="RefSeq" id="WP_194018827.1">
    <property type="nucleotide sequence ID" value="NZ_JADEVV010000005.1"/>
</dbReference>
<evidence type="ECO:0000313" key="2">
    <source>
        <dbReference type="Proteomes" id="UP000658720"/>
    </source>
</evidence>
<dbReference type="EMBL" id="JADEVV010000005">
    <property type="protein sequence ID" value="MBE9252773.1"/>
    <property type="molecule type" value="Genomic_DNA"/>
</dbReference>
<proteinExistence type="predicted"/>
<dbReference type="Proteomes" id="UP000658720">
    <property type="component" value="Unassembled WGS sequence"/>
</dbReference>